<reference evidence="2" key="1">
    <citation type="journal article" date="2020" name="Stud. Mycol.">
        <title>101 Dothideomycetes genomes: a test case for predicting lifestyles and emergence of pathogens.</title>
        <authorList>
            <person name="Haridas S."/>
            <person name="Albert R."/>
            <person name="Binder M."/>
            <person name="Bloem J."/>
            <person name="Labutti K."/>
            <person name="Salamov A."/>
            <person name="Andreopoulos B."/>
            <person name="Baker S."/>
            <person name="Barry K."/>
            <person name="Bills G."/>
            <person name="Bluhm B."/>
            <person name="Cannon C."/>
            <person name="Castanera R."/>
            <person name="Culley D."/>
            <person name="Daum C."/>
            <person name="Ezra D."/>
            <person name="Gonzalez J."/>
            <person name="Henrissat B."/>
            <person name="Kuo A."/>
            <person name="Liang C."/>
            <person name="Lipzen A."/>
            <person name="Lutzoni F."/>
            <person name="Magnuson J."/>
            <person name="Mondo S."/>
            <person name="Nolan M."/>
            <person name="Ohm R."/>
            <person name="Pangilinan J."/>
            <person name="Park H.-J."/>
            <person name="Ramirez L."/>
            <person name="Alfaro M."/>
            <person name="Sun H."/>
            <person name="Tritt A."/>
            <person name="Yoshinaga Y."/>
            <person name="Zwiers L.-H."/>
            <person name="Turgeon B."/>
            <person name="Goodwin S."/>
            <person name="Spatafora J."/>
            <person name="Crous P."/>
            <person name="Grigoriev I."/>
        </authorList>
    </citation>
    <scope>NUCLEOTIDE SEQUENCE</scope>
    <source>
        <strain evidence="2">CBS 675.92</strain>
    </source>
</reference>
<dbReference type="InterPro" id="IPR006440">
    <property type="entry name" value="Doc"/>
</dbReference>
<feature type="domain" description="Fido" evidence="1">
    <location>
        <begin position="1"/>
        <end position="132"/>
    </location>
</feature>
<dbReference type="EMBL" id="ML977010">
    <property type="protein sequence ID" value="KAF1952493.1"/>
    <property type="molecule type" value="Genomic_DNA"/>
</dbReference>
<dbReference type="Proteomes" id="UP000800035">
    <property type="component" value="Unassembled WGS sequence"/>
</dbReference>
<dbReference type="NCBIfam" id="TIGR01550">
    <property type="entry name" value="DOC_P1"/>
    <property type="match status" value="1"/>
</dbReference>
<keyword evidence="3" id="KW-1185">Reference proteome</keyword>
<dbReference type="SUPFAM" id="SSF140931">
    <property type="entry name" value="Fic-like"/>
    <property type="match status" value="1"/>
</dbReference>
<dbReference type="GO" id="GO:0016301">
    <property type="term" value="F:kinase activity"/>
    <property type="evidence" value="ECO:0007669"/>
    <property type="project" value="InterPro"/>
</dbReference>
<protein>
    <recommendedName>
        <fullName evidence="1">Fido domain-containing protein</fullName>
    </recommendedName>
</protein>
<dbReference type="InterPro" id="IPR003812">
    <property type="entry name" value="Fido"/>
</dbReference>
<dbReference type="PANTHER" id="PTHR39426">
    <property type="entry name" value="HOMOLOGY TO DEATH-ON-CURING PROTEIN OF PHAGE P1"/>
    <property type="match status" value="1"/>
</dbReference>
<name>A0A6A5TI30_9PLEO</name>
<proteinExistence type="predicted"/>
<dbReference type="InterPro" id="IPR053737">
    <property type="entry name" value="Type_II_TA_Toxin"/>
</dbReference>
<organism evidence="2 3">
    <name type="scientific">Byssothecium circinans</name>
    <dbReference type="NCBI Taxonomy" id="147558"/>
    <lineage>
        <taxon>Eukaryota</taxon>
        <taxon>Fungi</taxon>
        <taxon>Dikarya</taxon>
        <taxon>Ascomycota</taxon>
        <taxon>Pezizomycotina</taxon>
        <taxon>Dothideomycetes</taxon>
        <taxon>Pleosporomycetidae</taxon>
        <taxon>Pleosporales</taxon>
        <taxon>Massarineae</taxon>
        <taxon>Massarinaceae</taxon>
        <taxon>Byssothecium</taxon>
    </lineage>
</organism>
<dbReference type="Gene3D" id="1.20.120.1870">
    <property type="entry name" value="Fic/DOC protein, Fido domain"/>
    <property type="match status" value="1"/>
</dbReference>
<accession>A0A6A5TI30</accession>
<dbReference type="AlphaFoldDB" id="A0A6A5TI30"/>
<gene>
    <name evidence="2" type="ORF">CC80DRAFT_596584</name>
</gene>
<dbReference type="Pfam" id="PF02661">
    <property type="entry name" value="Fic"/>
    <property type="match status" value="1"/>
</dbReference>
<dbReference type="PROSITE" id="PS51459">
    <property type="entry name" value="FIDO"/>
    <property type="match status" value="1"/>
</dbReference>
<dbReference type="OrthoDB" id="3049701at2759"/>
<evidence type="ECO:0000259" key="1">
    <source>
        <dbReference type="PROSITE" id="PS51459"/>
    </source>
</evidence>
<evidence type="ECO:0000313" key="2">
    <source>
        <dbReference type="EMBL" id="KAF1952493.1"/>
    </source>
</evidence>
<dbReference type="PANTHER" id="PTHR39426:SF1">
    <property type="entry name" value="HOMOLOGY TO DEATH-ON-CURING PROTEIN OF PHAGE P1"/>
    <property type="match status" value="1"/>
</dbReference>
<sequence>MTSITLTHRFLTTNQIKRIYAIAIANNPPTQPSLLESAVQSPINTAYYENNQDLFSLAGILSTKILKNHAFSDGNKRTGLLSADMFMRVNGYRIQPNLLAAEELKERRIEEALVRVVKDEMGAEGLGGLYSSVAAKVD</sequence>
<evidence type="ECO:0000313" key="3">
    <source>
        <dbReference type="Proteomes" id="UP000800035"/>
    </source>
</evidence>
<dbReference type="InterPro" id="IPR036597">
    <property type="entry name" value="Fido-like_dom_sf"/>
</dbReference>